<dbReference type="GO" id="GO:0005524">
    <property type="term" value="F:ATP binding"/>
    <property type="evidence" value="ECO:0007669"/>
    <property type="project" value="UniProtKB-KW"/>
</dbReference>
<reference evidence="8 9" key="1">
    <citation type="submission" date="2022-05" db="EMBL/GenBank/DDBJ databases">
        <authorList>
            <consortium name="Genoscope - CEA"/>
            <person name="William W."/>
        </authorList>
    </citation>
    <scope>NUCLEOTIDE SEQUENCE [LARGE SCALE GENOMIC DNA]</scope>
</reference>
<dbReference type="PANTHER" id="PTHR47959">
    <property type="entry name" value="ATP-DEPENDENT RNA HELICASE RHLE-RELATED"/>
    <property type="match status" value="1"/>
</dbReference>
<gene>
    <name evidence="8" type="ORF">PMEA_00004628</name>
</gene>
<evidence type="ECO:0000313" key="8">
    <source>
        <dbReference type="EMBL" id="CAH3112724.1"/>
    </source>
</evidence>
<dbReference type="GO" id="GO:0003724">
    <property type="term" value="F:RNA helicase activity"/>
    <property type="evidence" value="ECO:0007669"/>
    <property type="project" value="UniProtKB-EC"/>
</dbReference>
<keyword evidence="9" id="KW-1185">Reference proteome</keyword>
<evidence type="ECO:0000256" key="6">
    <source>
        <dbReference type="PROSITE-ProRule" id="PRU00552"/>
    </source>
</evidence>
<dbReference type="AlphaFoldDB" id="A0AAU9WHP2"/>
<evidence type="ECO:0000256" key="1">
    <source>
        <dbReference type="ARBA" id="ARBA00012552"/>
    </source>
</evidence>
<evidence type="ECO:0000256" key="2">
    <source>
        <dbReference type="ARBA" id="ARBA00022741"/>
    </source>
</evidence>
<sequence length="190" mass="21493">MPRIRTAHKFSERHRTGDVLADEQVDFKSLLLSPDVLKGLSSSGFERPSPIQLKAIPLGRCGLDLIAQAKSGTGKTCVFSVIALESVQLDSSKTQVKHATNYFFKLYFFKLVYVVIKFPLGLKLLKPVDFVFCCLMFITSNNLNLKQWVIKKIVVKYSTPRRNLTNQYYTSLHKPANDSVLMQSCNQAIM</sequence>
<evidence type="ECO:0000256" key="4">
    <source>
        <dbReference type="ARBA" id="ARBA00022806"/>
    </source>
</evidence>
<dbReference type="Proteomes" id="UP001159428">
    <property type="component" value="Unassembled WGS sequence"/>
</dbReference>
<feature type="domain" description="DEAD-box RNA helicase Q" evidence="7">
    <location>
        <begin position="25"/>
        <end position="53"/>
    </location>
</feature>
<dbReference type="InterPro" id="IPR011545">
    <property type="entry name" value="DEAD/DEAH_box_helicase_dom"/>
</dbReference>
<keyword evidence="4" id="KW-0347">Helicase</keyword>
<name>A0AAU9WHP2_9CNID</name>
<organism evidence="8 9">
    <name type="scientific">Pocillopora meandrina</name>
    <dbReference type="NCBI Taxonomy" id="46732"/>
    <lineage>
        <taxon>Eukaryota</taxon>
        <taxon>Metazoa</taxon>
        <taxon>Cnidaria</taxon>
        <taxon>Anthozoa</taxon>
        <taxon>Hexacorallia</taxon>
        <taxon>Scleractinia</taxon>
        <taxon>Astrocoeniina</taxon>
        <taxon>Pocilloporidae</taxon>
        <taxon>Pocillopora</taxon>
    </lineage>
</organism>
<dbReference type="InterPro" id="IPR014014">
    <property type="entry name" value="RNA_helicase_DEAD_Q_motif"/>
</dbReference>
<protein>
    <recommendedName>
        <fullName evidence="1">RNA helicase</fullName>
        <ecNumber evidence="1">3.6.4.13</ecNumber>
    </recommendedName>
</protein>
<evidence type="ECO:0000259" key="7">
    <source>
        <dbReference type="PROSITE" id="PS51195"/>
    </source>
</evidence>
<dbReference type="PROSITE" id="PS51195">
    <property type="entry name" value="Q_MOTIF"/>
    <property type="match status" value="1"/>
</dbReference>
<dbReference type="GO" id="GO:0005829">
    <property type="term" value="C:cytosol"/>
    <property type="evidence" value="ECO:0007669"/>
    <property type="project" value="TreeGrafter"/>
</dbReference>
<proteinExistence type="predicted"/>
<evidence type="ECO:0000256" key="5">
    <source>
        <dbReference type="ARBA" id="ARBA00022840"/>
    </source>
</evidence>
<dbReference type="GO" id="GO:0016787">
    <property type="term" value="F:hydrolase activity"/>
    <property type="evidence" value="ECO:0007669"/>
    <property type="project" value="UniProtKB-KW"/>
</dbReference>
<keyword evidence="2" id="KW-0547">Nucleotide-binding</keyword>
<comment type="caution">
    <text evidence="8">The sequence shown here is derived from an EMBL/GenBank/DDBJ whole genome shotgun (WGS) entry which is preliminary data.</text>
</comment>
<keyword evidence="3" id="KW-0378">Hydrolase</keyword>
<dbReference type="SUPFAM" id="SSF52540">
    <property type="entry name" value="P-loop containing nucleoside triphosphate hydrolases"/>
    <property type="match status" value="1"/>
</dbReference>
<evidence type="ECO:0000313" key="9">
    <source>
        <dbReference type="Proteomes" id="UP001159428"/>
    </source>
</evidence>
<keyword evidence="5" id="KW-0067">ATP-binding</keyword>
<dbReference type="InterPro" id="IPR027417">
    <property type="entry name" value="P-loop_NTPase"/>
</dbReference>
<dbReference type="Gene3D" id="3.40.50.300">
    <property type="entry name" value="P-loop containing nucleotide triphosphate hydrolases"/>
    <property type="match status" value="1"/>
</dbReference>
<dbReference type="InterPro" id="IPR050079">
    <property type="entry name" value="DEAD_box_RNA_helicase"/>
</dbReference>
<dbReference type="EMBL" id="CALNXJ010000013">
    <property type="protein sequence ID" value="CAH3112724.1"/>
    <property type="molecule type" value="Genomic_DNA"/>
</dbReference>
<dbReference type="EC" id="3.6.4.13" evidence="1"/>
<evidence type="ECO:0000256" key="3">
    <source>
        <dbReference type="ARBA" id="ARBA00022801"/>
    </source>
</evidence>
<dbReference type="Pfam" id="PF00270">
    <property type="entry name" value="DEAD"/>
    <property type="match status" value="1"/>
</dbReference>
<dbReference type="PANTHER" id="PTHR47959:SF1">
    <property type="entry name" value="ATP-DEPENDENT RNA HELICASE DBPA"/>
    <property type="match status" value="1"/>
</dbReference>
<feature type="short sequence motif" description="Q motif" evidence="6">
    <location>
        <begin position="25"/>
        <end position="53"/>
    </location>
</feature>
<dbReference type="GO" id="GO:0003676">
    <property type="term" value="F:nucleic acid binding"/>
    <property type="evidence" value="ECO:0007669"/>
    <property type="project" value="InterPro"/>
</dbReference>
<accession>A0AAU9WHP2</accession>